<dbReference type="KEGG" id="csv:101221580"/>
<dbReference type="Pfam" id="PF25019">
    <property type="entry name" value="LRR_R13L1-DRL21"/>
    <property type="match status" value="1"/>
</dbReference>
<dbReference type="OMA" id="ENIGSHE"/>
<keyword evidence="4" id="KW-0611">Plant defense</keyword>
<dbReference type="FunFam" id="3.40.50.300:FF:001091">
    <property type="entry name" value="Probable disease resistance protein At1g61300"/>
    <property type="match status" value="1"/>
</dbReference>
<evidence type="ECO:0000259" key="9">
    <source>
        <dbReference type="Pfam" id="PF23559"/>
    </source>
</evidence>
<keyword evidence="12" id="KW-1185">Reference proteome</keyword>
<reference evidence="11 12" key="1">
    <citation type="journal article" date="2009" name="Nat. Genet.">
        <title>The genome of the cucumber, Cucumis sativus L.</title>
        <authorList>
            <person name="Huang S."/>
            <person name="Li R."/>
            <person name="Zhang Z."/>
            <person name="Li L."/>
            <person name="Gu X."/>
            <person name="Fan W."/>
            <person name="Lucas W.J."/>
            <person name="Wang X."/>
            <person name="Xie B."/>
            <person name="Ni P."/>
            <person name="Ren Y."/>
            <person name="Zhu H."/>
            <person name="Li J."/>
            <person name="Lin K."/>
            <person name="Jin W."/>
            <person name="Fei Z."/>
            <person name="Li G."/>
            <person name="Staub J."/>
            <person name="Kilian A."/>
            <person name="van der Vossen E.A."/>
            <person name="Wu Y."/>
            <person name="Guo J."/>
            <person name="He J."/>
            <person name="Jia Z."/>
            <person name="Ren Y."/>
            <person name="Tian G."/>
            <person name="Lu Y."/>
            <person name="Ruan J."/>
            <person name="Qian W."/>
            <person name="Wang M."/>
            <person name="Huang Q."/>
            <person name="Li B."/>
            <person name="Xuan Z."/>
            <person name="Cao J."/>
            <person name="Asan"/>
            <person name="Wu Z."/>
            <person name="Zhang J."/>
            <person name="Cai Q."/>
            <person name="Bai Y."/>
            <person name="Zhao B."/>
            <person name="Han Y."/>
            <person name="Li Y."/>
            <person name="Li X."/>
            <person name="Wang S."/>
            <person name="Shi Q."/>
            <person name="Liu S."/>
            <person name="Cho W.K."/>
            <person name="Kim J.Y."/>
            <person name="Xu Y."/>
            <person name="Heller-Uszynska K."/>
            <person name="Miao H."/>
            <person name="Cheng Z."/>
            <person name="Zhang S."/>
            <person name="Wu J."/>
            <person name="Yang Y."/>
            <person name="Kang H."/>
            <person name="Li M."/>
            <person name="Liang H."/>
            <person name="Ren X."/>
            <person name="Shi Z."/>
            <person name="Wen M."/>
            <person name="Jian M."/>
            <person name="Yang H."/>
            <person name="Zhang G."/>
            <person name="Yang Z."/>
            <person name="Chen R."/>
            <person name="Liu S."/>
            <person name="Li J."/>
            <person name="Ma L."/>
            <person name="Liu H."/>
            <person name="Zhou Y."/>
            <person name="Zhao J."/>
            <person name="Fang X."/>
            <person name="Li G."/>
            <person name="Fang L."/>
            <person name="Li Y."/>
            <person name="Liu D."/>
            <person name="Zheng H."/>
            <person name="Zhang Y."/>
            <person name="Qin N."/>
            <person name="Li Z."/>
            <person name="Yang G."/>
            <person name="Yang S."/>
            <person name="Bolund L."/>
            <person name="Kristiansen K."/>
            <person name="Zheng H."/>
            <person name="Li S."/>
            <person name="Zhang X."/>
            <person name="Yang H."/>
            <person name="Wang J."/>
            <person name="Sun R."/>
            <person name="Zhang B."/>
            <person name="Jiang S."/>
            <person name="Wang J."/>
            <person name="Du Y."/>
            <person name="Li S."/>
        </authorList>
    </citation>
    <scope>NUCLEOTIDE SEQUENCE [LARGE SCALE GENOMIC DNA]</scope>
    <source>
        <strain evidence="12">cv. 9930</strain>
    </source>
</reference>
<dbReference type="Pfam" id="PF00931">
    <property type="entry name" value="NB-ARC"/>
    <property type="match status" value="1"/>
</dbReference>
<evidence type="ECO:0000256" key="3">
    <source>
        <dbReference type="ARBA" id="ARBA00022741"/>
    </source>
</evidence>
<dbReference type="OrthoDB" id="37484at2759"/>
<dbReference type="InterPro" id="IPR056789">
    <property type="entry name" value="LRR_R13L1-DRL21"/>
</dbReference>
<dbReference type="SUPFAM" id="SSF52540">
    <property type="entry name" value="P-loop containing nucleoside triphosphate hydrolases"/>
    <property type="match status" value="1"/>
</dbReference>
<dbReference type="Gramene" id="KGN63368">
    <property type="protein sequence ID" value="KGN63368"/>
    <property type="gene ID" value="Csa_2G433340"/>
</dbReference>
<reference evidence="11 12" key="4">
    <citation type="journal article" date="2011" name="BMC Genomics">
        <title>RNA-Seq improves annotation of protein-coding genes in the cucumber genome.</title>
        <authorList>
            <person name="Li Z."/>
            <person name="Zhang Z."/>
            <person name="Yan P."/>
            <person name="Huang S."/>
            <person name="Fei Z."/>
            <person name="Lin K."/>
        </authorList>
    </citation>
    <scope>NUCLEOTIDE SEQUENCE [LARGE SCALE GENOMIC DNA]</scope>
    <source>
        <strain evidence="12">cv. 9930</strain>
    </source>
</reference>
<feature type="domain" description="Disease resistance protein winged helix" evidence="9">
    <location>
        <begin position="432"/>
        <end position="504"/>
    </location>
</feature>
<dbReference type="PANTHER" id="PTHR36766">
    <property type="entry name" value="PLANT BROAD-SPECTRUM MILDEW RESISTANCE PROTEIN RPW8"/>
    <property type="match status" value="1"/>
</dbReference>
<dbReference type="Gene3D" id="3.40.50.300">
    <property type="entry name" value="P-loop containing nucleotide triphosphate hydrolases"/>
    <property type="match status" value="1"/>
</dbReference>
<feature type="domain" description="Disease resistance N-terminal" evidence="8">
    <location>
        <begin position="9"/>
        <end position="99"/>
    </location>
</feature>
<dbReference type="eggNOG" id="KOG4658">
    <property type="taxonomic scope" value="Eukaryota"/>
</dbReference>
<accession>A0A0A0LNG8</accession>
<dbReference type="GO" id="GO:0006952">
    <property type="term" value="P:defense response"/>
    <property type="evidence" value="ECO:0007669"/>
    <property type="project" value="UniProtKB-KW"/>
</dbReference>
<dbReference type="InterPro" id="IPR041118">
    <property type="entry name" value="Rx_N"/>
</dbReference>
<feature type="domain" description="NB-ARC" evidence="7">
    <location>
        <begin position="174"/>
        <end position="347"/>
    </location>
</feature>
<evidence type="ECO:0000256" key="2">
    <source>
        <dbReference type="ARBA" id="ARBA00022737"/>
    </source>
</evidence>
<dbReference type="InterPro" id="IPR036388">
    <property type="entry name" value="WH-like_DNA-bd_sf"/>
</dbReference>
<keyword evidence="2" id="KW-0677">Repeat</keyword>
<evidence type="ECO:0000259" key="7">
    <source>
        <dbReference type="Pfam" id="PF00931"/>
    </source>
</evidence>
<name>A0A0A0LNG8_CUCSA</name>
<keyword evidence="5" id="KW-0067">ATP-binding</keyword>
<feature type="domain" description="R13L1/DRL21-like LRR repeat region" evidence="10">
    <location>
        <begin position="668"/>
        <end position="790"/>
    </location>
</feature>
<reference evidence="11 12" key="3">
    <citation type="journal article" date="2010" name="BMC Genomics">
        <title>Transcriptome sequencing and comparative analysis of cucumber flowers with different sex types.</title>
        <authorList>
            <person name="Guo S."/>
            <person name="Zheng Y."/>
            <person name="Joung J.G."/>
            <person name="Liu S."/>
            <person name="Zhang Z."/>
            <person name="Crasta O.R."/>
            <person name="Sobral B.W."/>
            <person name="Xu Y."/>
            <person name="Huang S."/>
            <person name="Fei Z."/>
        </authorList>
    </citation>
    <scope>NUCLEOTIDE SEQUENCE [LARGE SCALE GENOMIC DNA]</scope>
    <source>
        <strain evidence="12">cv. 9930</strain>
    </source>
</reference>
<evidence type="ECO:0000259" key="8">
    <source>
        <dbReference type="Pfam" id="PF18052"/>
    </source>
</evidence>
<evidence type="ECO:0000256" key="4">
    <source>
        <dbReference type="ARBA" id="ARBA00022821"/>
    </source>
</evidence>
<sequence>MAEFLWTFAVQEILKKVLTLVAEQIILAREVKDVLQQLQKELVESQKIVSAITTQRQNHYSPDSLVTQWVNDLQLIVHEADDLLDLFVYEHLQQRVNPSAHGKIIKKVPHFLCASARTKKMKEIIALLNKHCTKLPHLLQLEPTPSNIAETEVAQIQETVSKPEDYVVGRNREVETIVDRVIDASKQELNSILPVFGMGGLGKTTLAKSVFNHDRIKNHFGITIWIYVSQPFVINNILQAILQKVEVHSSDCSNNREALLEKLTENMGEKTYFLVLDDVWNENKMLWEKLKECLMSITHMSGNSILVTTRSSGIAKMMEENIGSHELRKLSDDQCWSIFRNFANAKDVPMTSNLEFVQKEFDKRIGGLPLIAKVLGAAVPFSGDHDQWVANIKSVLTTPIKEEEFVKFTLKLSVDRLPNASVKQCFAYCSNFSKGCEFDKKQVIRMWMAQGFTQPDERNNETMEDTGERYFNILLSFCLFQDVVKNERGIIEKVRMHDLIHDIACQVSNDKKLRIDHIISSNWKDWTKDDKILVSKLRTINFYDRHHVVVQDKIGDFTGLRVLTIENYIVEELPNSIFKLKHLRYLDISYCYSIKKLPESIVLLYNLQTLRFHLLSKGFLPKNVGQMISLRHLEFSSIDKQMSPYLSQLIQLETLPKFAVGFEKGCKITELGVLRNLKGLLKLQRLEHVESKEEAETAKLVEKENLEEVHFVWTKERKRKVENKNDLEVLEGLQPPKNVEYLRIKYFLGGCLPNQTFVENLVKIELRDCGNCEKLPRLGQLGNLEILDISWFERVKSIGNEFYGNSSNNQRSLFPRLKELYVDEMRRIGEWEEVGSNVKAFPRLERLYIGCCRDLVKIPDVFGYCDEYGEKHLEVVEIIEHLWLDRPSNLWSFVTTQGGALANLLSRRTRSFFYYRKERRQMKEKIKEKLRFALYVQSAATQFIVKVPTPTPTPKPKIRSFSPCFF</sequence>
<dbReference type="Pfam" id="PF18052">
    <property type="entry name" value="Rx_N"/>
    <property type="match status" value="1"/>
</dbReference>
<dbReference type="Pfam" id="PF23559">
    <property type="entry name" value="WHD_DRP"/>
    <property type="match status" value="1"/>
</dbReference>
<keyword evidence="1" id="KW-0433">Leucine-rich repeat</keyword>
<dbReference type="SUPFAM" id="SSF52058">
    <property type="entry name" value="L domain-like"/>
    <property type="match status" value="1"/>
</dbReference>
<dbReference type="InterPro" id="IPR058922">
    <property type="entry name" value="WHD_DRP"/>
</dbReference>
<dbReference type="Gene3D" id="1.10.10.10">
    <property type="entry name" value="Winged helix-like DNA-binding domain superfamily/Winged helix DNA-binding domain"/>
    <property type="match status" value="1"/>
</dbReference>
<keyword evidence="6" id="KW-0175">Coiled coil</keyword>
<evidence type="ECO:0000313" key="11">
    <source>
        <dbReference type="EMBL" id="KGN63368.1"/>
    </source>
</evidence>
<proteinExistence type="predicted"/>
<dbReference type="EMBL" id="CM002923">
    <property type="protein sequence ID" value="KGN63368.1"/>
    <property type="molecule type" value="Genomic_DNA"/>
</dbReference>
<dbReference type="InterPro" id="IPR002182">
    <property type="entry name" value="NB-ARC"/>
</dbReference>
<dbReference type="InterPro" id="IPR027417">
    <property type="entry name" value="P-loop_NTPase"/>
</dbReference>
<evidence type="ECO:0000256" key="1">
    <source>
        <dbReference type="ARBA" id="ARBA00022614"/>
    </source>
</evidence>
<reference evidence="11 12" key="2">
    <citation type="journal article" date="2009" name="PLoS ONE">
        <title>An integrated genetic and cytogenetic map of the cucumber genome.</title>
        <authorList>
            <person name="Ren Y."/>
            <person name="Zhang Z."/>
            <person name="Liu J."/>
            <person name="Staub J.E."/>
            <person name="Han Y."/>
            <person name="Cheng Z."/>
            <person name="Li X."/>
            <person name="Lu J."/>
            <person name="Miao H."/>
            <person name="Kang H."/>
            <person name="Xie B."/>
            <person name="Gu X."/>
            <person name="Wang X."/>
            <person name="Du Y."/>
            <person name="Jin W."/>
            <person name="Huang S."/>
        </authorList>
    </citation>
    <scope>NUCLEOTIDE SEQUENCE [LARGE SCALE GENOMIC DNA]</scope>
    <source>
        <strain evidence="12">cv. 9930</strain>
    </source>
</reference>
<dbReference type="PANTHER" id="PTHR36766:SF70">
    <property type="entry name" value="DISEASE RESISTANCE PROTEIN RGA4"/>
    <property type="match status" value="1"/>
</dbReference>
<organism evidence="11 12">
    <name type="scientific">Cucumis sativus</name>
    <name type="common">Cucumber</name>
    <dbReference type="NCBI Taxonomy" id="3659"/>
    <lineage>
        <taxon>Eukaryota</taxon>
        <taxon>Viridiplantae</taxon>
        <taxon>Streptophyta</taxon>
        <taxon>Embryophyta</taxon>
        <taxon>Tracheophyta</taxon>
        <taxon>Spermatophyta</taxon>
        <taxon>Magnoliopsida</taxon>
        <taxon>eudicotyledons</taxon>
        <taxon>Gunneridae</taxon>
        <taxon>Pentapetalae</taxon>
        <taxon>rosids</taxon>
        <taxon>fabids</taxon>
        <taxon>Cucurbitales</taxon>
        <taxon>Cucurbitaceae</taxon>
        <taxon>Benincaseae</taxon>
        <taxon>Cucumis</taxon>
    </lineage>
</organism>
<dbReference type="Gene3D" id="3.80.10.10">
    <property type="entry name" value="Ribonuclease Inhibitor"/>
    <property type="match status" value="1"/>
</dbReference>
<feature type="coiled-coil region" evidence="6">
    <location>
        <begin position="21"/>
        <end position="55"/>
    </location>
</feature>
<dbReference type="GO" id="GO:0043531">
    <property type="term" value="F:ADP binding"/>
    <property type="evidence" value="ECO:0007669"/>
    <property type="project" value="InterPro"/>
</dbReference>
<dbReference type="GO" id="GO:0005524">
    <property type="term" value="F:ATP binding"/>
    <property type="evidence" value="ECO:0007669"/>
    <property type="project" value="UniProtKB-KW"/>
</dbReference>
<dbReference type="AlphaFoldDB" id="A0A0A0LNG8"/>
<dbReference type="PRINTS" id="PR00364">
    <property type="entry name" value="DISEASERSIST"/>
</dbReference>
<dbReference type="FunFam" id="1.10.10.10:FF:000322">
    <property type="entry name" value="Probable disease resistance protein At1g63360"/>
    <property type="match status" value="1"/>
</dbReference>
<dbReference type="InterPro" id="IPR032675">
    <property type="entry name" value="LRR_dom_sf"/>
</dbReference>
<evidence type="ECO:0000256" key="5">
    <source>
        <dbReference type="ARBA" id="ARBA00022840"/>
    </source>
</evidence>
<dbReference type="GO" id="GO:0051707">
    <property type="term" value="P:response to other organism"/>
    <property type="evidence" value="ECO:0007669"/>
    <property type="project" value="UniProtKB-ARBA"/>
</dbReference>
<evidence type="ECO:0000313" key="12">
    <source>
        <dbReference type="Proteomes" id="UP000029981"/>
    </source>
</evidence>
<evidence type="ECO:0000259" key="10">
    <source>
        <dbReference type="Pfam" id="PF25019"/>
    </source>
</evidence>
<dbReference type="Gene3D" id="1.20.5.4130">
    <property type="match status" value="1"/>
</dbReference>
<keyword evidence="3" id="KW-0547">Nucleotide-binding</keyword>
<evidence type="ECO:0000256" key="6">
    <source>
        <dbReference type="SAM" id="Coils"/>
    </source>
</evidence>
<dbReference type="Proteomes" id="UP000029981">
    <property type="component" value="Chromosome 2"/>
</dbReference>
<gene>
    <name evidence="11" type="ORF">Csa_2G433340</name>
</gene>
<protein>
    <submittedName>
        <fullName evidence="11">Uncharacterized protein</fullName>
    </submittedName>
</protein>